<reference evidence="1 2" key="1">
    <citation type="submission" date="2014-06" db="EMBL/GenBank/DDBJ databases">
        <title>Evolutionary Origins and Diversification of the Mycorrhizal Mutualists.</title>
        <authorList>
            <consortium name="DOE Joint Genome Institute"/>
            <consortium name="Mycorrhizal Genomics Consortium"/>
            <person name="Kohler A."/>
            <person name="Kuo A."/>
            <person name="Nagy L.G."/>
            <person name="Floudas D."/>
            <person name="Copeland A."/>
            <person name="Barry K.W."/>
            <person name="Cichocki N."/>
            <person name="Veneault-Fourrey C."/>
            <person name="LaButti K."/>
            <person name="Lindquist E.A."/>
            <person name="Lipzen A."/>
            <person name="Lundell T."/>
            <person name="Morin E."/>
            <person name="Murat C."/>
            <person name="Riley R."/>
            <person name="Ohm R."/>
            <person name="Sun H."/>
            <person name="Tunlid A."/>
            <person name="Henrissat B."/>
            <person name="Grigoriev I.V."/>
            <person name="Hibbett D.S."/>
            <person name="Martin F."/>
        </authorList>
    </citation>
    <scope>NUCLEOTIDE SEQUENCE [LARGE SCALE GENOMIC DNA]</scope>
    <source>
        <strain evidence="1 2">SS14</strain>
    </source>
</reference>
<dbReference type="AlphaFoldDB" id="A0A0C9V2P4"/>
<keyword evidence="2" id="KW-1185">Reference proteome</keyword>
<dbReference type="EMBL" id="KN837237">
    <property type="protein sequence ID" value="KIJ31801.1"/>
    <property type="molecule type" value="Genomic_DNA"/>
</dbReference>
<name>A0A0C9V2P4_SPHS4</name>
<accession>A0A0C9V2P4</accession>
<gene>
    <name evidence="1" type="ORF">M422DRAFT_266556</name>
</gene>
<protein>
    <submittedName>
        <fullName evidence="1">Uncharacterized protein</fullName>
    </submittedName>
</protein>
<organism evidence="1 2">
    <name type="scientific">Sphaerobolus stellatus (strain SS14)</name>
    <dbReference type="NCBI Taxonomy" id="990650"/>
    <lineage>
        <taxon>Eukaryota</taxon>
        <taxon>Fungi</taxon>
        <taxon>Dikarya</taxon>
        <taxon>Basidiomycota</taxon>
        <taxon>Agaricomycotina</taxon>
        <taxon>Agaricomycetes</taxon>
        <taxon>Phallomycetidae</taxon>
        <taxon>Geastrales</taxon>
        <taxon>Sphaerobolaceae</taxon>
        <taxon>Sphaerobolus</taxon>
    </lineage>
</organism>
<sequence>MDLRKTALRFRHLGIPKTEKGYFKACVDACVQDNFMRGNAIYLWGSIFFAEAPPERTNAIIALLANIWGLAENTIRGIYTPHMTSYIEQSESEPASPPSPRLAFFQIGDIEFNLFENRRDIILGHPEWDSTYWNAHEALGVDETSSYESESESINNRVYRIRKPWRSRAIDRMIHFIDAGRDQAAERTRRFTRSGRVFRVRIGYHPTKQSTIIPPNPPSNFYDREWLAINPLVVNSLPCAPPMVIL</sequence>
<evidence type="ECO:0000313" key="1">
    <source>
        <dbReference type="EMBL" id="KIJ31801.1"/>
    </source>
</evidence>
<dbReference type="HOGENOM" id="CLU_1129680_0_0_1"/>
<dbReference type="Proteomes" id="UP000054279">
    <property type="component" value="Unassembled WGS sequence"/>
</dbReference>
<proteinExistence type="predicted"/>
<evidence type="ECO:0000313" key="2">
    <source>
        <dbReference type="Proteomes" id="UP000054279"/>
    </source>
</evidence>
<dbReference type="OrthoDB" id="3271141at2759"/>